<reference evidence="1 2" key="1">
    <citation type="submission" date="2020-01" db="EMBL/GenBank/DDBJ databases">
        <authorList>
            <person name="Gupta K D."/>
        </authorList>
    </citation>
    <scope>NUCLEOTIDE SEQUENCE [LARGE SCALE GENOMIC DNA]</scope>
</reference>
<dbReference type="Gene3D" id="1.20.1280.50">
    <property type="match status" value="1"/>
</dbReference>
<name>A0A8S0VQT5_CYCAE</name>
<evidence type="ECO:0000313" key="2">
    <source>
        <dbReference type="Proteomes" id="UP000467700"/>
    </source>
</evidence>
<evidence type="ECO:0000313" key="1">
    <source>
        <dbReference type="EMBL" id="CAA7261095.1"/>
    </source>
</evidence>
<dbReference type="EMBL" id="CACVBS010000031">
    <property type="protein sequence ID" value="CAA7261095.1"/>
    <property type="molecule type" value="Genomic_DNA"/>
</dbReference>
<protein>
    <recommendedName>
        <fullName evidence="3">F-box domain-containing protein</fullName>
    </recommendedName>
</protein>
<comment type="caution">
    <text evidence="1">The sequence shown here is derived from an EMBL/GenBank/DDBJ whole genome shotgun (WGS) entry which is preliminary data.</text>
</comment>
<evidence type="ECO:0008006" key="3">
    <source>
        <dbReference type="Google" id="ProtNLM"/>
    </source>
</evidence>
<dbReference type="Proteomes" id="UP000467700">
    <property type="component" value="Unassembled WGS sequence"/>
</dbReference>
<dbReference type="OrthoDB" id="3365698at2759"/>
<proteinExistence type="predicted"/>
<dbReference type="AlphaFoldDB" id="A0A8S0VQT5"/>
<keyword evidence="2" id="KW-1185">Reference proteome</keyword>
<accession>A0A8S0VQT5</accession>
<organism evidence="1 2">
    <name type="scientific">Cyclocybe aegerita</name>
    <name type="common">Black poplar mushroom</name>
    <name type="synonym">Agrocybe aegerita</name>
    <dbReference type="NCBI Taxonomy" id="1973307"/>
    <lineage>
        <taxon>Eukaryota</taxon>
        <taxon>Fungi</taxon>
        <taxon>Dikarya</taxon>
        <taxon>Basidiomycota</taxon>
        <taxon>Agaricomycotina</taxon>
        <taxon>Agaricomycetes</taxon>
        <taxon>Agaricomycetidae</taxon>
        <taxon>Agaricales</taxon>
        <taxon>Agaricineae</taxon>
        <taxon>Bolbitiaceae</taxon>
        <taxon>Cyclocybe</taxon>
    </lineage>
</organism>
<sequence>MENDTPCTVCTVKGYIETSNLSGEECPSPQFDACDPCPGCREISSIDAQIAQARVLLQNLYLKRCDAKLIRNKHHDQLVRRLPVEVVSHIFIHCLPHIPPPPFSLSEYDGRGKREARPERPRLVGLFLAAVCQRWRQIAFATPHLWTVARVKISRQTIALDAKLTSEWGSYKPPVEFNPTPIFDALNPHLFRVDVLEVHTESKYLALLHSEVPILSQLYLSLNSWEVESFSTALRFVGTVPSPHRVILCEAPSSAVGINWASLTHFEALFLTLDESLLLLQNSPLLTYFNLGNITRTSTPTSASSSTSVVTCPQITLAALHTLILTTSESELLFPHLAAPALQTLQTMGELPPPMPHRDAITSTQEQFIEVLEKTPLLTELEAWLGRIHDSFFKRLAATARGVPYFRWLSIPPIFSLGNKEMNTDGNDSDFVHRPLSTFKLTISWFDEDETDAPHPGQTPTKVDYEVVEWLRELEKARKKISIETKPKTSPSASLL</sequence>
<gene>
    <name evidence="1" type="ORF">AAE3_LOCUS3238</name>
</gene>